<evidence type="ECO:0000256" key="6">
    <source>
        <dbReference type="ARBA" id="ARBA00022918"/>
    </source>
</evidence>
<feature type="domain" description="Reverse transcriptase RNase H-like" evidence="7">
    <location>
        <begin position="133"/>
        <end position="201"/>
    </location>
</feature>
<evidence type="ECO:0000256" key="5">
    <source>
        <dbReference type="ARBA" id="ARBA00022801"/>
    </source>
</evidence>
<dbReference type="Gene3D" id="3.30.70.270">
    <property type="match status" value="1"/>
</dbReference>
<evidence type="ECO:0000256" key="2">
    <source>
        <dbReference type="ARBA" id="ARBA00022695"/>
    </source>
</evidence>
<proteinExistence type="evidence at transcript level"/>
<sequence>MIRESKSPHSTPTFCGKKSSGKWHIVHAYNKLKAATIPAQTPIPRKDVLQNKMVGCTKYSALDLVDGYYQLLMRVSDTPRTAVITPSGMLWKWLVMPQGLSNAFATFNRLVTQLFCPHRDSARTYFDDIFVYSRAEQDFAIGSAMLQTDAAYRERVIAFESRQLKAAEKNYPVHDKELLAMKYALVKFRVRLLGSNPFVVKYKTGKRNVLNKALSCRPGYELAHVTTLSSPIEELIRVAYRWDSQSVALYHALRSEEHKDLDTQLSARLRASLHRYYIDCVLLWYRTDAPRIVVSHDKDLKYRILFKAHYTARWAFGPRMPTDGMIMCIKEYSVLMAL</sequence>
<dbReference type="PANTHER" id="PTHR24559">
    <property type="entry name" value="TRANSPOSON TY3-I GAG-POL POLYPROTEIN"/>
    <property type="match status" value="1"/>
</dbReference>
<dbReference type="GO" id="GO:0003964">
    <property type="term" value="F:RNA-directed DNA polymerase activity"/>
    <property type="evidence" value="ECO:0007669"/>
    <property type="project" value="UniProtKB-KW"/>
</dbReference>
<evidence type="ECO:0000256" key="4">
    <source>
        <dbReference type="ARBA" id="ARBA00022759"/>
    </source>
</evidence>
<evidence type="ECO:0000256" key="1">
    <source>
        <dbReference type="ARBA" id="ARBA00022679"/>
    </source>
</evidence>
<keyword evidence="3" id="KW-0540">Nuclease</keyword>
<dbReference type="Pfam" id="PF17917">
    <property type="entry name" value="RT_RNaseH"/>
    <property type="match status" value="1"/>
</dbReference>
<dbReference type="SUPFAM" id="SSF56672">
    <property type="entry name" value="DNA/RNA polymerases"/>
    <property type="match status" value="1"/>
</dbReference>
<dbReference type="GO" id="GO:0016787">
    <property type="term" value="F:hydrolase activity"/>
    <property type="evidence" value="ECO:0007669"/>
    <property type="project" value="UniProtKB-KW"/>
</dbReference>
<dbReference type="InterPro" id="IPR043128">
    <property type="entry name" value="Rev_trsase/Diguanyl_cyclase"/>
</dbReference>
<dbReference type="InterPro" id="IPR043502">
    <property type="entry name" value="DNA/RNA_pol_sf"/>
</dbReference>
<dbReference type="EMBL" id="AB922434">
    <property type="protein sequence ID" value="BAP69010.1"/>
    <property type="molecule type" value="mRNA"/>
</dbReference>
<dbReference type="CDD" id="cd01647">
    <property type="entry name" value="RT_LTR"/>
    <property type="match status" value="1"/>
</dbReference>
<keyword evidence="6" id="KW-0695">RNA-directed DNA polymerase</keyword>
<dbReference type="AlphaFoldDB" id="A0A090BFF6"/>
<dbReference type="GO" id="GO:0004519">
    <property type="term" value="F:endonuclease activity"/>
    <property type="evidence" value="ECO:0007669"/>
    <property type="project" value="UniProtKB-KW"/>
</dbReference>
<keyword evidence="5" id="KW-0378">Hydrolase</keyword>
<gene>
    <name evidence="8" type="primary">HaRxLL125d</name>
</gene>
<evidence type="ECO:0000259" key="7">
    <source>
        <dbReference type="Pfam" id="PF17917"/>
    </source>
</evidence>
<evidence type="ECO:0000256" key="3">
    <source>
        <dbReference type="ARBA" id="ARBA00022722"/>
    </source>
</evidence>
<feature type="non-terminal residue" evidence="8">
    <location>
        <position position="338"/>
    </location>
</feature>
<dbReference type="InterPro" id="IPR053134">
    <property type="entry name" value="RNA-dir_DNA_polymerase"/>
</dbReference>
<accession>A0A090BFF6</accession>
<keyword evidence="4" id="KW-0255">Endonuclease</keyword>
<reference evidence="8" key="1">
    <citation type="journal article" date="2014" name="PLoS Pathog.">
        <title>Expression profiling during Arabidopsis/downy mildew interaction reveals a highly-expressed effector that attenuates responses to salicylic acid.</title>
        <authorList>
            <person name="Asai S."/>
            <person name="Rallapalli G."/>
            <person name="Piquerez S.J.M."/>
            <person name="Caillaud M.C."/>
            <person name="Furzer O.J."/>
            <person name="Ishaque N."/>
            <person name="Wirthmueller L."/>
            <person name="Fabro G."/>
            <person name="Shirasu K."/>
            <person name="Jones J.D.G."/>
        </authorList>
    </citation>
    <scope>NUCLEOTIDE SEQUENCE</scope>
    <source>
        <strain evidence="8">Emoy2</strain>
    </source>
</reference>
<dbReference type="InterPro" id="IPR041373">
    <property type="entry name" value="RT_RNaseH"/>
</dbReference>
<organism evidence="8">
    <name type="scientific">Hyaloperonospora arabidopsidis (strain Emoy2)</name>
    <name type="common">Downy mildew agent</name>
    <name type="synonym">Peronospora arabidopsidis</name>
    <dbReference type="NCBI Taxonomy" id="559515"/>
    <lineage>
        <taxon>Eukaryota</taxon>
        <taxon>Sar</taxon>
        <taxon>Stramenopiles</taxon>
        <taxon>Oomycota</taxon>
        <taxon>Peronosporomycetes</taxon>
        <taxon>Peronosporales</taxon>
        <taxon>Peronosporaceae</taxon>
        <taxon>Hyaloperonospora</taxon>
    </lineage>
</organism>
<dbReference type="PANTHER" id="PTHR24559:SF444">
    <property type="entry name" value="REVERSE TRANSCRIPTASE DOMAIN-CONTAINING PROTEIN"/>
    <property type="match status" value="1"/>
</dbReference>
<keyword evidence="2" id="KW-0548">Nucleotidyltransferase</keyword>
<evidence type="ECO:0000313" key="8">
    <source>
        <dbReference type="EMBL" id="BAP69010.1"/>
    </source>
</evidence>
<protein>
    <submittedName>
        <fullName evidence="8">RxLR effector candidate protein</fullName>
    </submittedName>
</protein>
<keyword evidence="1" id="KW-0808">Transferase</keyword>
<name>A0A090BFF6_HYAAE</name>